<evidence type="ECO:0000256" key="1">
    <source>
        <dbReference type="ARBA" id="ARBA00022679"/>
    </source>
</evidence>
<dbReference type="InterPro" id="IPR002123">
    <property type="entry name" value="Plipid/glycerol_acylTrfase"/>
</dbReference>
<sequence>MTESAGLRAGYFTAAAAVRPTLNALMAKEWQGLENLPKDGFILCANHLSNLDPLAVGHMVYAQGHLPYFLAKAELFQLPVVGGLLTRMRQIPVDRARGGNESLLAANQVLADGGAIIIYPESTLTTDPDLWPMKAKTGAARLALKTGVPVIPMAQWGIHEVMPGPAKAPRPWPRRTARIRLGAPVPLEDLRASALTRDVLDAASERIMSAITGELEVLRGEPAPEGRWNPRTARREPIAGRHDPGGARPERGTP</sequence>
<comment type="caution">
    <text evidence="5">The sequence shown here is derived from an EMBL/GenBank/DDBJ whole genome shotgun (WGS) entry which is preliminary data.</text>
</comment>
<evidence type="ECO:0000313" key="5">
    <source>
        <dbReference type="EMBL" id="MEO9246558.1"/>
    </source>
</evidence>
<dbReference type="SUPFAM" id="SSF69593">
    <property type="entry name" value="Glycerol-3-phosphate (1)-acyltransferase"/>
    <property type="match status" value="1"/>
</dbReference>
<organism evidence="5 6">
    <name type="scientific">Citricoccus nitrophenolicus</name>
    <dbReference type="NCBI Taxonomy" id="863575"/>
    <lineage>
        <taxon>Bacteria</taxon>
        <taxon>Bacillati</taxon>
        <taxon>Actinomycetota</taxon>
        <taxon>Actinomycetes</taxon>
        <taxon>Micrococcales</taxon>
        <taxon>Micrococcaceae</taxon>
        <taxon>Citricoccus</taxon>
    </lineage>
</organism>
<dbReference type="Proteomes" id="UP001484097">
    <property type="component" value="Unassembled WGS sequence"/>
</dbReference>
<dbReference type="EMBL" id="JBDXMX010000001">
    <property type="protein sequence ID" value="MEO9246558.1"/>
    <property type="molecule type" value="Genomic_DNA"/>
</dbReference>
<proteinExistence type="predicted"/>
<dbReference type="SMART" id="SM00563">
    <property type="entry name" value="PlsC"/>
    <property type="match status" value="1"/>
</dbReference>
<evidence type="ECO:0000259" key="4">
    <source>
        <dbReference type="SMART" id="SM00563"/>
    </source>
</evidence>
<evidence type="ECO:0000256" key="3">
    <source>
        <dbReference type="SAM" id="MobiDB-lite"/>
    </source>
</evidence>
<feature type="region of interest" description="Disordered" evidence="3">
    <location>
        <begin position="221"/>
        <end position="254"/>
    </location>
</feature>
<dbReference type="PANTHER" id="PTHR10434:SF55">
    <property type="entry name" value="POSSIBLE ACYLTRANSFERASE"/>
    <property type="match status" value="1"/>
</dbReference>
<name>A0ABV0IEG5_9MICC</name>
<keyword evidence="2 5" id="KW-0012">Acyltransferase</keyword>
<feature type="compositionally biased region" description="Basic and acidic residues" evidence="3">
    <location>
        <begin position="233"/>
        <end position="254"/>
    </location>
</feature>
<protein>
    <submittedName>
        <fullName evidence="5">Lysophospholipid acyltransferase family protein</fullName>
    </submittedName>
</protein>
<keyword evidence="6" id="KW-1185">Reference proteome</keyword>
<evidence type="ECO:0000313" key="6">
    <source>
        <dbReference type="Proteomes" id="UP001484097"/>
    </source>
</evidence>
<dbReference type="RefSeq" id="WP_309809011.1">
    <property type="nucleotide sequence ID" value="NZ_JBDXMX010000001.1"/>
</dbReference>
<dbReference type="Pfam" id="PF01553">
    <property type="entry name" value="Acyltransferase"/>
    <property type="match status" value="1"/>
</dbReference>
<dbReference type="PANTHER" id="PTHR10434">
    <property type="entry name" value="1-ACYL-SN-GLYCEROL-3-PHOSPHATE ACYLTRANSFERASE"/>
    <property type="match status" value="1"/>
</dbReference>
<reference evidence="5 6" key="1">
    <citation type="submission" date="2024-05" db="EMBL/GenBank/DDBJ databases">
        <authorList>
            <person name="Yi C."/>
        </authorList>
    </citation>
    <scope>NUCLEOTIDE SEQUENCE [LARGE SCALE GENOMIC DNA]</scope>
    <source>
        <strain evidence="5 6">XS13</strain>
    </source>
</reference>
<gene>
    <name evidence="5" type="ORF">ABDK96_02550</name>
</gene>
<keyword evidence="1" id="KW-0808">Transferase</keyword>
<feature type="domain" description="Phospholipid/glycerol acyltransferase" evidence="4">
    <location>
        <begin position="41"/>
        <end position="158"/>
    </location>
</feature>
<evidence type="ECO:0000256" key="2">
    <source>
        <dbReference type="ARBA" id="ARBA00023315"/>
    </source>
</evidence>
<accession>A0ABV0IEG5</accession>
<dbReference type="CDD" id="cd07989">
    <property type="entry name" value="LPLAT_AGPAT-like"/>
    <property type="match status" value="1"/>
</dbReference>
<dbReference type="GO" id="GO:0016746">
    <property type="term" value="F:acyltransferase activity"/>
    <property type="evidence" value="ECO:0007669"/>
    <property type="project" value="UniProtKB-KW"/>
</dbReference>